<dbReference type="AlphaFoldDB" id="A0A2P6VFC8"/>
<comment type="caution">
    <text evidence="5">The sequence shown here is derived from an EMBL/GenBank/DDBJ whole genome shotgun (WGS) entry which is preliminary data.</text>
</comment>
<dbReference type="OrthoDB" id="10265068at2759"/>
<evidence type="ECO:0000256" key="2">
    <source>
        <dbReference type="ARBA" id="ARBA00023242"/>
    </source>
</evidence>
<evidence type="ECO:0000313" key="6">
    <source>
        <dbReference type="Proteomes" id="UP000239649"/>
    </source>
</evidence>
<dbReference type="InterPro" id="IPR011257">
    <property type="entry name" value="DNA_glycosylase"/>
</dbReference>
<dbReference type="SUPFAM" id="SSF48150">
    <property type="entry name" value="DNA-glycosylase"/>
    <property type="match status" value="1"/>
</dbReference>
<dbReference type="GO" id="GO:0005634">
    <property type="term" value="C:nucleus"/>
    <property type="evidence" value="ECO:0007669"/>
    <property type="project" value="UniProtKB-SubCell"/>
</dbReference>
<name>A0A2P6VFC8_9CHLO</name>
<evidence type="ECO:0000313" key="4">
    <source>
        <dbReference type="EMBL" id="PSC72795.1"/>
    </source>
</evidence>
<reference evidence="5" key="2">
    <citation type="submission" date="2018-02" db="EMBL/GenBank/DDBJ databases">
        <authorList>
            <person name="Cohen D.B."/>
            <person name="Kent A.D."/>
        </authorList>
    </citation>
    <scope>NUCLEOTIDE SEQUENCE</scope>
    <source>
        <strain evidence="5">SAG 241.80</strain>
    </source>
</reference>
<dbReference type="STRING" id="554055.A0A2P6VFC8"/>
<dbReference type="PANTHER" id="PTHR15074:SF0">
    <property type="entry name" value="METHYL-CPG-BINDING DOMAIN PROTEIN 4-LIKE PROTEIN"/>
    <property type="match status" value="1"/>
</dbReference>
<dbReference type="EMBL" id="LHPF02000009">
    <property type="protein sequence ID" value="PSC72795.1"/>
    <property type="molecule type" value="Genomic_DNA"/>
</dbReference>
<feature type="compositionally biased region" description="Basic residues" evidence="3">
    <location>
        <begin position="290"/>
        <end position="299"/>
    </location>
</feature>
<comment type="subcellular location">
    <subcellularLocation>
        <location evidence="1">Nucleus</location>
    </subcellularLocation>
</comment>
<dbReference type="SUPFAM" id="SSF81383">
    <property type="entry name" value="F-box domain"/>
    <property type="match status" value="1"/>
</dbReference>
<keyword evidence="2" id="KW-0539">Nucleus</keyword>
<dbReference type="GO" id="GO:0006281">
    <property type="term" value="P:DNA repair"/>
    <property type="evidence" value="ECO:0007669"/>
    <property type="project" value="InterPro"/>
</dbReference>
<feature type="region of interest" description="Disordered" evidence="3">
    <location>
        <begin position="212"/>
        <end position="299"/>
    </location>
</feature>
<dbReference type="InterPro" id="IPR036047">
    <property type="entry name" value="F-box-like_dom_sf"/>
</dbReference>
<keyword evidence="6" id="KW-1185">Reference proteome</keyword>
<evidence type="ECO:0000256" key="3">
    <source>
        <dbReference type="SAM" id="MobiDB-lite"/>
    </source>
</evidence>
<evidence type="ECO:0000256" key="1">
    <source>
        <dbReference type="ARBA" id="ARBA00004123"/>
    </source>
</evidence>
<dbReference type="EMBL" id="LHPF02000009">
    <property type="protein sequence ID" value="PSC72796.1"/>
    <property type="molecule type" value="Genomic_DNA"/>
</dbReference>
<reference evidence="5 6" key="1">
    <citation type="journal article" date="2018" name="Plant J.">
        <title>Genome sequences of Chlorella sorokiniana UTEX 1602 and Micractinium conductrix SAG 241.80: implications to maltose excretion by a green alga.</title>
        <authorList>
            <person name="Arriola M.B."/>
            <person name="Velmurugan N."/>
            <person name="Zhang Y."/>
            <person name="Plunkett M.H."/>
            <person name="Hondzo H."/>
            <person name="Barney B.M."/>
        </authorList>
    </citation>
    <scope>NUCLEOTIDE SEQUENCE [LARGE SCALE GENOMIC DNA]</scope>
    <source>
        <strain evidence="5 6">SAG 241.80</strain>
    </source>
</reference>
<dbReference type="InterPro" id="IPR045138">
    <property type="entry name" value="MeCP2/MBD4"/>
</dbReference>
<protein>
    <submittedName>
        <fullName evidence="5">DNA glycosylase isoform A</fullName>
    </submittedName>
    <submittedName>
        <fullName evidence="4">DNA glycosylase isoform B</fullName>
    </submittedName>
</protein>
<evidence type="ECO:0000313" key="5">
    <source>
        <dbReference type="EMBL" id="PSC72796.1"/>
    </source>
</evidence>
<dbReference type="Gene3D" id="1.10.340.30">
    <property type="entry name" value="Hypothetical protein, domain 2"/>
    <property type="match status" value="1"/>
</dbReference>
<dbReference type="PANTHER" id="PTHR15074">
    <property type="entry name" value="METHYL-CPG-BINDING PROTEIN"/>
    <property type="match status" value="1"/>
</dbReference>
<proteinExistence type="predicted"/>
<dbReference type="GO" id="GO:0003677">
    <property type="term" value="F:DNA binding"/>
    <property type="evidence" value="ECO:0007669"/>
    <property type="project" value="InterPro"/>
</dbReference>
<dbReference type="GO" id="GO:0003824">
    <property type="term" value="F:catalytic activity"/>
    <property type="evidence" value="ECO:0007669"/>
    <property type="project" value="InterPro"/>
</dbReference>
<dbReference type="Proteomes" id="UP000239649">
    <property type="component" value="Unassembled WGS sequence"/>
</dbReference>
<organism evidence="5 6">
    <name type="scientific">Micractinium conductrix</name>
    <dbReference type="NCBI Taxonomy" id="554055"/>
    <lineage>
        <taxon>Eukaryota</taxon>
        <taxon>Viridiplantae</taxon>
        <taxon>Chlorophyta</taxon>
        <taxon>core chlorophytes</taxon>
        <taxon>Trebouxiophyceae</taxon>
        <taxon>Chlorellales</taxon>
        <taxon>Chlorellaceae</taxon>
        <taxon>Chlorella clade</taxon>
        <taxon>Micractinium</taxon>
    </lineage>
</organism>
<gene>
    <name evidence="5" type="ORF">C2E20_4054</name>
</gene>
<accession>A0A2P6VFC8</accession>
<sequence length="299" mass="32484">MEGLDRDSLLRVLACCAARDVLAMACTCGQLARDLRDDDLWRELALRKWGPSVRQLAEVPPGGWAAWTKHRLCAASHPPSPLDLIQEHFTDCPFQHMVACVLCSRTTGGPVVRQAIQLFLLLYPTPSDVLAAGDDSLLAVMHPLGLGASRLAAVRSIAHGFLATDWQEPSQFHGCGKFVSDSYHIFCRGQRSAAGVEDKNLLRYLRWRQSGSTEDEVDEKRRQRAAATKPKREVPAKAGTLRSGRGEAAPPAGERRMTRVTCMAAADTQAGGKEGAGRVEAAGSKASNSSRRRRSLATT</sequence>